<keyword evidence="2" id="KW-1185">Reference proteome</keyword>
<gene>
    <name evidence="1" type="ORF">POL58_38620</name>
</gene>
<evidence type="ECO:0000313" key="1">
    <source>
        <dbReference type="EMBL" id="MDC0673724.1"/>
    </source>
</evidence>
<proteinExistence type="predicted"/>
<dbReference type="Proteomes" id="UP001217838">
    <property type="component" value="Unassembled WGS sequence"/>
</dbReference>
<dbReference type="Gene3D" id="1.20.1260.10">
    <property type="match status" value="1"/>
</dbReference>
<evidence type="ECO:0008006" key="3">
    <source>
        <dbReference type="Google" id="ProtNLM"/>
    </source>
</evidence>
<evidence type="ECO:0000313" key="2">
    <source>
        <dbReference type="Proteomes" id="UP001217838"/>
    </source>
</evidence>
<dbReference type="InterPro" id="IPR012347">
    <property type="entry name" value="Ferritin-like"/>
</dbReference>
<name>A0ABT5BJK9_9BACT</name>
<comment type="caution">
    <text evidence="1">The sequence shown here is derived from an EMBL/GenBank/DDBJ whole genome shotgun (WGS) entry which is preliminary data.</text>
</comment>
<protein>
    <recommendedName>
        <fullName evidence="3">DUF2383 domain-containing protein</fullName>
    </recommendedName>
</protein>
<reference evidence="1 2" key="1">
    <citation type="submission" date="2022-11" db="EMBL/GenBank/DDBJ databases">
        <title>Minimal conservation of predation-associated metabolite biosynthetic gene clusters underscores biosynthetic potential of Myxococcota including descriptions for ten novel species: Archangium lansinium sp. nov., Myxococcus landrumus sp. nov., Nannocystis bai.</title>
        <authorList>
            <person name="Ahearne A."/>
            <person name="Stevens C."/>
            <person name="Dowd S."/>
        </authorList>
    </citation>
    <scope>NUCLEOTIDE SEQUENCE [LARGE SCALE GENOMIC DNA]</scope>
    <source>
        <strain evidence="1 2">NCELM</strain>
    </source>
</reference>
<sequence>MSLPSEAQEALITLFRGGATAVEAYERALEKFAGQPEEPTLKEIAAGHREAVTHLELELKRQSIVAPHGPGAWGNMFNALGSLTALVNDEVPLQMLQLGEEGGIAVHERALAAEGFSPAVVRQIHEGIDRCKRNSERLQGLRDVITTRPTRPMI</sequence>
<dbReference type="EMBL" id="JAQNDN010000022">
    <property type="protein sequence ID" value="MDC0673724.1"/>
    <property type="molecule type" value="Genomic_DNA"/>
</dbReference>
<organism evidence="1 2">
    <name type="scientific">Nannocystis radixulma</name>
    <dbReference type="NCBI Taxonomy" id="2995305"/>
    <lineage>
        <taxon>Bacteria</taxon>
        <taxon>Pseudomonadati</taxon>
        <taxon>Myxococcota</taxon>
        <taxon>Polyangia</taxon>
        <taxon>Nannocystales</taxon>
        <taxon>Nannocystaceae</taxon>
        <taxon>Nannocystis</taxon>
    </lineage>
</organism>
<dbReference type="RefSeq" id="WP_272007148.1">
    <property type="nucleotide sequence ID" value="NZ_JAQNDN010000022.1"/>
</dbReference>
<accession>A0ABT5BJK9</accession>